<feature type="chain" id="PRO_5011440625" evidence="2">
    <location>
        <begin position="29"/>
        <end position="97"/>
    </location>
</feature>
<feature type="region of interest" description="Disordered" evidence="1">
    <location>
        <begin position="30"/>
        <end position="61"/>
    </location>
</feature>
<dbReference type="AlphaFoldDB" id="A0A1I0C7F5"/>
<name>A0A1I0C7F5_9FIRM</name>
<dbReference type="Proteomes" id="UP000199800">
    <property type="component" value="Unassembled WGS sequence"/>
</dbReference>
<sequence>MNKVIKRISVFMMIMMLALTATTTSVCAKNGFNQKPGSDVGFKEDKKSNGQKVKAPGGSDYGWRDTKGRVWVPDGKMHGGQEFTQMVPMIMYMKMVI</sequence>
<evidence type="ECO:0000256" key="2">
    <source>
        <dbReference type="SAM" id="SignalP"/>
    </source>
</evidence>
<dbReference type="RefSeq" id="WP_092477675.1">
    <property type="nucleotide sequence ID" value="NZ_FOHN01000009.1"/>
</dbReference>
<dbReference type="OrthoDB" id="1899157at2"/>
<evidence type="ECO:0000256" key="1">
    <source>
        <dbReference type="SAM" id="MobiDB-lite"/>
    </source>
</evidence>
<accession>A0A1I0C7F5</accession>
<feature type="signal peptide" evidence="2">
    <location>
        <begin position="1"/>
        <end position="28"/>
    </location>
</feature>
<dbReference type="EMBL" id="FOHN01000009">
    <property type="protein sequence ID" value="SET15472.1"/>
    <property type="molecule type" value="Genomic_DNA"/>
</dbReference>
<reference evidence="3 4" key="1">
    <citation type="submission" date="2016-10" db="EMBL/GenBank/DDBJ databases">
        <authorList>
            <person name="de Groot N.N."/>
        </authorList>
    </citation>
    <scope>NUCLEOTIDE SEQUENCE [LARGE SCALE GENOMIC DNA]</scope>
    <source>
        <strain evidence="3 4">DSM 1801</strain>
    </source>
</reference>
<proteinExistence type="predicted"/>
<keyword evidence="2" id="KW-0732">Signal</keyword>
<organism evidence="3 4">
    <name type="scientific">[Clostridium] polysaccharolyticum</name>
    <dbReference type="NCBI Taxonomy" id="29364"/>
    <lineage>
        <taxon>Bacteria</taxon>
        <taxon>Bacillati</taxon>
        <taxon>Bacillota</taxon>
        <taxon>Clostridia</taxon>
        <taxon>Lachnospirales</taxon>
        <taxon>Lachnospiraceae</taxon>
    </lineage>
</organism>
<protein>
    <submittedName>
        <fullName evidence="3">Uncharacterized protein</fullName>
    </submittedName>
</protein>
<evidence type="ECO:0000313" key="4">
    <source>
        <dbReference type="Proteomes" id="UP000199800"/>
    </source>
</evidence>
<evidence type="ECO:0000313" key="3">
    <source>
        <dbReference type="EMBL" id="SET15472.1"/>
    </source>
</evidence>
<gene>
    <name evidence="3" type="ORF">SAMN04487772_10969</name>
</gene>
<keyword evidence="4" id="KW-1185">Reference proteome</keyword>